<dbReference type="Pfam" id="PF16403">
    <property type="entry name" value="Bact_surface_Ig-like"/>
    <property type="match status" value="2"/>
</dbReference>
<dbReference type="EMBL" id="JAARRL010000032">
    <property type="protein sequence ID" value="MBC1501880.1"/>
    <property type="molecule type" value="Genomic_DNA"/>
</dbReference>
<organism evidence="2 3">
    <name type="scientific">Listeria weihenstephanensis</name>
    <dbReference type="NCBI Taxonomy" id="1006155"/>
    <lineage>
        <taxon>Bacteria</taxon>
        <taxon>Bacillati</taxon>
        <taxon>Bacillota</taxon>
        <taxon>Bacilli</taxon>
        <taxon>Bacillales</taxon>
        <taxon>Listeriaceae</taxon>
        <taxon>Listeria</taxon>
    </lineage>
</organism>
<protein>
    <submittedName>
        <fullName evidence="2">DUF5011 domain-containing protein</fullName>
    </submittedName>
</protein>
<evidence type="ECO:0000313" key="3">
    <source>
        <dbReference type="Proteomes" id="UP000564536"/>
    </source>
</evidence>
<dbReference type="GO" id="GO:0005509">
    <property type="term" value="F:calcium ion binding"/>
    <property type="evidence" value="ECO:0007669"/>
    <property type="project" value="InterPro"/>
</dbReference>
<accession>A0A841Z9K8</accession>
<gene>
    <name evidence="2" type="ORF">HB943_14865</name>
</gene>
<dbReference type="Proteomes" id="UP000564536">
    <property type="component" value="Unassembled WGS sequence"/>
</dbReference>
<dbReference type="AlphaFoldDB" id="A0A841Z9K8"/>
<feature type="domain" description="Cadherin" evidence="1">
    <location>
        <begin position="78"/>
        <end position="175"/>
    </location>
</feature>
<reference evidence="2 3" key="1">
    <citation type="submission" date="2020-03" db="EMBL/GenBank/DDBJ databases">
        <title>Soil Listeria distribution.</title>
        <authorList>
            <person name="Liao J."/>
            <person name="Wiedmann M."/>
        </authorList>
    </citation>
    <scope>NUCLEOTIDE SEQUENCE [LARGE SCALE GENOMIC DNA]</scope>
    <source>
        <strain evidence="2 3">FSL L7-1523</strain>
    </source>
</reference>
<comment type="caution">
    <text evidence="2">The sequence shown here is derived from an EMBL/GenBank/DDBJ whole genome shotgun (WGS) entry which is preliminary data.</text>
</comment>
<evidence type="ECO:0000259" key="1">
    <source>
        <dbReference type="PROSITE" id="PS50268"/>
    </source>
</evidence>
<dbReference type="PROSITE" id="PS50268">
    <property type="entry name" value="CADHERIN_2"/>
    <property type="match status" value="1"/>
</dbReference>
<dbReference type="Gene3D" id="2.60.40.10">
    <property type="entry name" value="Immunoglobulins"/>
    <property type="match status" value="2"/>
</dbReference>
<dbReference type="GO" id="GO:0007156">
    <property type="term" value="P:homophilic cell adhesion via plasma membrane adhesion molecules"/>
    <property type="evidence" value="ECO:0007669"/>
    <property type="project" value="InterPro"/>
</dbReference>
<dbReference type="GO" id="GO:0016020">
    <property type="term" value="C:membrane"/>
    <property type="evidence" value="ECO:0007669"/>
    <property type="project" value="InterPro"/>
</dbReference>
<sequence>MTYQDSGYTDETYINYSLEVPITVIENGRPVITATDKMLKKGQKFNPKLDLNALDKENGDLTSSVQILENDVDCEQEGSYHVTYSVTDSDSNTMTKTIMVTVTSNEAPEITGEAITSVNPNSTFDVMSSIKATEKEDGDMTSSITVGSNDVNTGTSGVYTITYKVVDSDGNEGVFLRKKFSN</sequence>
<evidence type="ECO:0000313" key="2">
    <source>
        <dbReference type="EMBL" id="MBC1501880.1"/>
    </source>
</evidence>
<dbReference type="InterPro" id="IPR032179">
    <property type="entry name" value="Cry22Aa_Ig-like"/>
</dbReference>
<dbReference type="RefSeq" id="WP_185427289.1">
    <property type="nucleotide sequence ID" value="NZ_JAARRL010000032.1"/>
</dbReference>
<dbReference type="InterPro" id="IPR013783">
    <property type="entry name" value="Ig-like_fold"/>
</dbReference>
<name>A0A841Z9K8_9LIST</name>
<proteinExistence type="predicted"/>
<dbReference type="InterPro" id="IPR002126">
    <property type="entry name" value="Cadherin-like_dom"/>
</dbReference>